<accession>A0A4R1LF30</accession>
<dbReference type="AlphaFoldDB" id="A0A4R1LF30"/>
<sequence length="111" mass="12897">MRTMAVIDNLAWLDDWYRRQCDGTWEHSHGVRLDSTKDTPDKPGLRLTINLIGTSAEHAMPQRLSLDATDGDWISCRIYEQRFEGTGDPRKLEQIIGIFRTWVDRDQPIPK</sequence>
<protein>
    <submittedName>
        <fullName evidence="1">Immunity protein 53 of polymorphic toxin system</fullName>
    </submittedName>
</protein>
<gene>
    <name evidence="1" type="ORF">C7378_0446</name>
</gene>
<keyword evidence="2" id="KW-1185">Reference proteome</keyword>
<dbReference type="EMBL" id="SMGK01000001">
    <property type="protein sequence ID" value="TCK75463.1"/>
    <property type="molecule type" value="Genomic_DNA"/>
</dbReference>
<reference evidence="1 2" key="1">
    <citation type="submission" date="2019-03" db="EMBL/GenBank/DDBJ databases">
        <title>Genomic Encyclopedia of Type Strains, Phase IV (KMG-IV): sequencing the most valuable type-strain genomes for metagenomic binning, comparative biology and taxonomic classification.</title>
        <authorList>
            <person name="Goeker M."/>
        </authorList>
    </citation>
    <scope>NUCLEOTIDE SEQUENCE [LARGE SCALE GENOMIC DNA]</scope>
    <source>
        <strain evidence="1 2">DSM 103428</strain>
    </source>
</reference>
<dbReference type="Pfam" id="PF15580">
    <property type="entry name" value="Imm53"/>
    <property type="match status" value="1"/>
</dbReference>
<dbReference type="OrthoDB" id="3533713at2"/>
<comment type="caution">
    <text evidence="1">The sequence shown here is derived from an EMBL/GenBank/DDBJ whole genome shotgun (WGS) entry which is preliminary data.</text>
</comment>
<dbReference type="RefSeq" id="WP_131991240.1">
    <property type="nucleotide sequence ID" value="NZ_SMGK01000001.1"/>
</dbReference>
<dbReference type="Proteomes" id="UP000295210">
    <property type="component" value="Unassembled WGS sequence"/>
</dbReference>
<dbReference type="InterPro" id="IPR028228">
    <property type="entry name" value="Imm53"/>
</dbReference>
<organism evidence="1 2">
    <name type="scientific">Acidipila rosea</name>
    <dbReference type="NCBI Taxonomy" id="768535"/>
    <lineage>
        <taxon>Bacteria</taxon>
        <taxon>Pseudomonadati</taxon>
        <taxon>Acidobacteriota</taxon>
        <taxon>Terriglobia</taxon>
        <taxon>Terriglobales</taxon>
        <taxon>Acidobacteriaceae</taxon>
        <taxon>Acidipila</taxon>
    </lineage>
</organism>
<proteinExistence type="predicted"/>
<evidence type="ECO:0000313" key="1">
    <source>
        <dbReference type="EMBL" id="TCK75463.1"/>
    </source>
</evidence>
<name>A0A4R1LF30_9BACT</name>
<evidence type="ECO:0000313" key="2">
    <source>
        <dbReference type="Proteomes" id="UP000295210"/>
    </source>
</evidence>